<dbReference type="PROSITE" id="PS51257">
    <property type="entry name" value="PROKAR_LIPOPROTEIN"/>
    <property type="match status" value="1"/>
</dbReference>
<dbReference type="PANTHER" id="PTHR35532:SF5">
    <property type="entry name" value="CARBOHYDRATE-BINDING DOMAIN-CONTAINING PROTEIN"/>
    <property type="match status" value="1"/>
</dbReference>
<keyword evidence="3" id="KW-1185">Reference proteome</keyword>
<keyword evidence="1" id="KW-0175">Coiled coil</keyword>
<evidence type="ECO:0000313" key="2">
    <source>
        <dbReference type="EMBL" id="EIY77700.1"/>
    </source>
</evidence>
<evidence type="ECO:0000313" key="3">
    <source>
        <dbReference type="Proteomes" id="UP000004219"/>
    </source>
</evidence>
<feature type="coiled-coil region" evidence="1">
    <location>
        <begin position="23"/>
        <end position="50"/>
    </location>
</feature>
<dbReference type="PANTHER" id="PTHR35532">
    <property type="entry name" value="SIMILAR TO POLYHYDROXYALKANOATE DEPOLYMERASE"/>
    <property type="match status" value="1"/>
</dbReference>
<evidence type="ECO:0008006" key="4">
    <source>
        <dbReference type="Google" id="ProtNLM"/>
    </source>
</evidence>
<protein>
    <recommendedName>
        <fullName evidence="4">Peptide-N(4)-(N-acetyl-beta-glucosaminyl)asparagine amidase</fullName>
    </recommendedName>
</protein>
<comment type="caution">
    <text evidence="2">The sequence shown here is derived from an EMBL/GenBank/DDBJ whole genome shotgun (WGS) entry which is preliminary data.</text>
</comment>
<dbReference type="PATRIC" id="fig|997891.3.peg.2510"/>
<sequence length="648" mass="75007">MGKAINRFCIPFLFALLACTNETKQLDIALQQAKDNKEELEKVLTHFENDSLKYRAACFLIENMPYHDYYEGEGLEKYLKYFEVYSDGKHKSQQIVDSLKKTDGEFSLRLLSHKYDIQNIDSALLVHNIEWAFKVWQEQPWGKNVCFDDFCEFVLPYRVGDEPLTEWREQLYNRYNPLLDSIRYFPEAEDPLFVAQFLIDEWQKRPYNWTMSFPEGPHLGPVTTELKAGSCREFTDGVIYILRSVGIPCGTDKTIMRGDNNASHFWAFVLDKDRKTYVTEPVIWTEATKSRIMMAKAHRVTFGVNKEWMEESGDISRIYPTFRNACLQDVTSVYNDSANYQITISADDMYNRLDRNELLYLCLSNRNQWVPVDFALVQGNGVCFRNVGSGVVCTVATWNGNTLQIQSDPFLIEKNTGKVKFYHAEKERLNVNLYSKFYISEGYDLVYRMKGGVIEGSNRADFVNADTIYLIENTPQRLWTTVYPEAIKPYRYIRYKGPAESYSNIAELALYDNKEDSVALTGKIIGTPGCWDGDGSHEYANVFDGDPYTSFDYKYADGGWTGLDLKNSHVIRKIVYAPRNRDNFIRKGDNYELFYWNVGKWESLGGQTAGSDVLQYNVPKGSLLYLKNHTRGDAERVFEYVDGEQVFR</sequence>
<evidence type="ECO:0000256" key="1">
    <source>
        <dbReference type="SAM" id="Coils"/>
    </source>
</evidence>
<gene>
    <name evidence="2" type="ORF">HMPREF1058_02384</name>
</gene>
<organism evidence="2 3">
    <name type="scientific">Phocaeicola vulgatus CL09T03C04</name>
    <dbReference type="NCBI Taxonomy" id="997891"/>
    <lineage>
        <taxon>Bacteria</taxon>
        <taxon>Pseudomonadati</taxon>
        <taxon>Bacteroidota</taxon>
        <taxon>Bacteroidia</taxon>
        <taxon>Bacteroidales</taxon>
        <taxon>Bacteroidaceae</taxon>
        <taxon>Phocaeicola</taxon>
    </lineage>
</organism>
<dbReference type="Gene3D" id="2.60.120.260">
    <property type="entry name" value="Galactose-binding domain-like"/>
    <property type="match status" value="2"/>
</dbReference>
<reference evidence="2 3" key="1">
    <citation type="submission" date="2012-02" db="EMBL/GenBank/DDBJ databases">
        <title>The Genome Sequence of Bacteroides vulgatus CL09T03C04.</title>
        <authorList>
            <consortium name="The Broad Institute Genome Sequencing Platform"/>
            <person name="Earl A."/>
            <person name="Ward D."/>
            <person name="Feldgarden M."/>
            <person name="Gevers D."/>
            <person name="Zitomersky N.L."/>
            <person name="Coyne M.J."/>
            <person name="Comstock L.E."/>
            <person name="Young S.K."/>
            <person name="Zeng Q."/>
            <person name="Gargeya S."/>
            <person name="Fitzgerald M."/>
            <person name="Haas B."/>
            <person name="Abouelleil A."/>
            <person name="Alvarado L."/>
            <person name="Arachchi H.M."/>
            <person name="Berlin A."/>
            <person name="Chapman S.B."/>
            <person name="Gearin G."/>
            <person name="Goldberg J."/>
            <person name="Griggs A."/>
            <person name="Gujja S."/>
            <person name="Hansen M."/>
            <person name="Heiman D."/>
            <person name="Howarth C."/>
            <person name="Larimer J."/>
            <person name="Lui A."/>
            <person name="MacDonald P.J.P."/>
            <person name="McCowen C."/>
            <person name="Montmayeur A."/>
            <person name="Murphy C."/>
            <person name="Neiman D."/>
            <person name="Pearson M."/>
            <person name="Priest M."/>
            <person name="Roberts A."/>
            <person name="Saif S."/>
            <person name="Shea T."/>
            <person name="Sisk P."/>
            <person name="Stolte C."/>
            <person name="Sykes S."/>
            <person name="Wortman J."/>
            <person name="Nusbaum C."/>
            <person name="Birren B."/>
        </authorList>
    </citation>
    <scope>NUCLEOTIDE SEQUENCE [LARGE SCALE GENOMIC DNA]</scope>
    <source>
        <strain evidence="2 3">CL09T03C04</strain>
    </source>
</reference>
<dbReference type="InterPro" id="IPR038765">
    <property type="entry name" value="Papain-like_cys_pep_sf"/>
</dbReference>
<dbReference type="SUPFAM" id="SSF49785">
    <property type="entry name" value="Galactose-binding domain-like"/>
    <property type="match status" value="1"/>
</dbReference>
<dbReference type="SUPFAM" id="SSF54001">
    <property type="entry name" value="Cysteine proteinases"/>
    <property type="match status" value="1"/>
</dbReference>
<dbReference type="InterPro" id="IPR008979">
    <property type="entry name" value="Galactose-bd-like_sf"/>
</dbReference>
<dbReference type="RefSeq" id="WP_005851108.1">
    <property type="nucleotide sequence ID" value="NZ_JH724284.1"/>
</dbReference>
<dbReference type="AlphaFoldDB" id="I8ZQ66"/>
<dbReference type="EMBL" id="AGXZ01000019">
    <property type="protein sequence ID" value="EIY77700.1"/>
    <property type="molecule type" value="Genomic_DNA"/>
</dbReference>
<dbReference type="HOGENOM" id="CLU_014876_0_0_10"/>
<name>I8ZQ66_PHOVU</name>
<accession>I8ZQ66</accession>
<proteinExistence type="predicted"/>
<dbReference type="Proteomes" id="UP000004219">
    <property type="component" value="Unassembled WGS sequence"/>
</dbReference>